<name>A0A6M0Q8M6_9BACI</name>
<accession>A0A6M0Q8M6</accession>
<dbReference type="RefSeq" id="WP_163180171.1">
    <property type="nucleotide sequence ID" value="NZ_JAAIWM010000004.1"/>
</dbReference>
<comment type="caution">
    <text evidence="1">The sequence shown here is derived from an EMBL/GenBank/DDBJ whole genome shotgun (WGS) entry which is preliminary data.</text>
</comment>
<dbReference type="Proteomes" id="UP000481043">
    <property type="component" value="Unassembled WGS sequence"/>
</dbReference>
<gene>
    <name evidence="1" type="ORF">G4D63_13370</name>
</gene>
<keyword evidence="2" id="KW-1185">Reference proteome</keyword>
<evidence type="ECO:0000313" key="2">
    <source>
        <dbReference type="Proteomes" id="UP000481043"/>
    </source>
</evidence>
<proteinExistence type="predicted"/>
<dbReference type="AlphaFoldDB" id="A0A6M0Q8M6"/>
<reference evidence="1 2" key="1">
    <citation type="submission" date="2020-02" db="EMBL/GenBank/DDBJ databases">
        <title>Bacillus aquiflavi sp. nov., isolated from yellow water of strong flavor Chinese baijiu in Yibin region of China.</title>
        <authorList>
            <person name="Xie J."/>
        </authorList>
    </citation>
    <scope>NUCLEOTIDE SEQUENCE [LARGE SCALE GENOMIC DNA]</scope>
    <source>
        <strain evidence="1 2">SA4</strain>
    </source>
</reference>
<protein>
    <recommendedName>
        <fullName evidence="3">Transglutaminase-like domain-containing protein</fullName>
    </recommendedName>
</protein>
<organism evidence="1 2">
    <name type="scientific">Bacillus mesophilus</name>
    <dbReference type="NCBI Taxonomy" id="1808955"/>
    <lineage>
        <taxon>Bacteria</taxon>
        <taxon>Bacillati</taxon>
        <taxon>Bacillota</taxon>
        <taxon>Bacilli</taxon>
        <taxon>Bacillales</taxon>
        <taxon>Bacillaceae</taxon>
        <taxon>Bacillus</taxon>
    </lineage>
</organism>
<dbReference type="EMBL" id="JAAIWM010000004">
    <property type="protein sequence ID" value="NEY72721.1"/>
    <property type="molecule type" value="Genomic_DNA"/>
</dbReference>
<evidence type="ECO:0008006" key="3">
    <source>
        <dbReference type="Google" id="ProtNLM"/>
    </source>
</evidence>
<sequence>MNLNLLPNFELKSKGEVSSEFLHMGIGDFHRALLFVGNLPYGRNTSRDHYNLVLSERKGTCSTKHALLAALCLEHQVEEVTLYTGIYEMNERNTPGVGSVLDKYKLHSIPEAHCYLKYSSQRYDFTRLAITGEPISSFLTEIEISPAQIGEYKVQFHRSYLPEWINQNNLTSTFNKDDLWKIREECIQELSKS</sequence>
<evidence type="ECO:0000313" key="1">
    <source>
        <dbReference type="EMBL" id="NEY72721.1"/>
    </source>
</evidence>